<gene>
    <name evidence="1" type="ORF">P5G59_18090</name>
</gene>
<dbReference type="Proteomes" id="UP001174210">
    <property type="component" value="Unassembled WGS sequence"/>
</dbReference>
<organism evidence="1 2">
    <name type="scientific">Leifsonia virtsii</name>
    <dbReference type="NCBI Taxonomy" id="3035915"/>
    <lineage>
        <taxon>Bacteria</taxon>
        <taxon>Bacillati</taxon>
        <taxon>Actinomycetota</taxon>
        <taxon>Actinomycetes</taxon>
        <taxon>Micrococcales</taxon>
        <taxon>Microbacteriaceae</taxon>
        <taxon>Leifsonia</taxon>
    </lineage>
</organism>
<protein>
    <submittedName>
        <fullName evidence="1">Uncharacterized protein</fullName>
    </submittedName>
</protein>
<sequence>MDVPVFVVVMPHEITPSVLGVYFELSEAEAAAEASDAFTVVDSSLLRA</sequence>
<name>A0ABT8J1W9_9MICO</name>
<evidence type="ECO:0000313" key="2">
    <source>
        <dbReference type="Proteomes" id="UP001174210"/>
    </source>
</evidence>
<accession>A0ABT8J1W9</accession>
<dbReference type="RefSeq" id="WP_301220412.1">
    <property type="nucleotide sequence ID" value="NZ_JAROCB010000005.1"/>
</dbReference>
<evidence type="ECO:0000313" key="1">
    <source>
        <dbReference type="EMBL" id="MDN4599067.1"/>
    </source>
</evidence>
<keyword evidence="2" id="KW-1185">Reference proteome</keyword>
<proteinExistence type="predicted"/>
<reference evidence="1" key="1">
    <citation type="submission" date="2023-03" db="EMBL/GenBank/DDBJ databases">
        <title>MT1 and MT2 Draft Genomes of Novel Species.</title>
        <authorList>
            <person name="Venkateswaran K."/>
        </authorList>
    </citation>
    <scope>NUCLEOTIDE SEQUENCE</scope>
    <source>
        <strain evidence="1">F6_8S_P_1A</strain>
    </source>
</reference>
<comment type="caution">
    <text evidence="1">The sequence shown here is derived from an EMBL/GenBank/DDBJ whole genome shotgun (WGS) entry which is preliminary data.</text>
</comment>
<dbReference type="EMBL" id="JAROCB010000005">
    <property type="protein sequence ID" value="MDN4599067.1"/>
    <property type="molecule type" value="Genomic_DNA"/>
</dbReference>